<dbReference type="SMART" id="SM00448">
    <property type="entry name" value="REC"/>
    <property type="match status" value="1"/>
</dbReference>
<dbReference type="PANTHER" id="PTHR45228">
    <property type="entry name" value="CYCLIC DI-GMP PHOSPHODIESTERASE TM_0186-RELATED"/>
    <property type="match status" value="1"/>
</dbReference>
<evidence type="ECO:0000259" key="2">
    <source>
        <dbReference type="PROSITE" id="PS50110"/>
    </source>
</evidence>
<dbReference type="STRING" id="1246637.MTBBW1_760020"/>
<name>A0A1W1HJD6_9BACT</name>
<keyword evidence="4" id="KW-0378">Hydrolase</keyword>
<proteinExistence type="predicted"/>
<dbReference type="InterPro" id="IPR052020">
    <property type="entry name" value="Cyclic_di-GMP/3'3'-cGAMP_PDE"/>
</dbReference>
<accession>A0A1W1HJD6</accession>
<dbReference type="CDD" id="cd00077">
    <property type="entry name" value="HDc"/>
    <property type="match status" value="1"/>
</dbReference>
<dbReference type="AlphaFoldDB" id="A0A1W1HJD6"/>
<protein>
    <submittedName>
        <fullName evidence="4">Response regulator receiver modulated metal dependent phosphohydrolase</fullName>
    </submittedName>
</protein>
<evidence type="ECO:0000256" key="1">
    <source>
        <dbReference type="PROSITE-ProRule" id="PRU00169"/>
    </source>
</evidence>
<dbReference type="OrthoDB" id="9764337at2"/>
<dbReference type="GO" id="GO:0016787">
    <property type="term" value="F:hydrolase activity"/>
    <property type="evidence" value="ECO:0007669"/>
    <property type="project" value="UniProtKB-KW"/>
</dbReference>
<dbReference type="InterPro" id="IPR011006">
    <property type="entry name" value="CheY-like_superfamily"/>
</dbReference>
<keyword evidence="5" id="KW-1185">Reference proteome</keyword>
<evidence type="ECO:0000259" key="3">
    <source>
        <dbReference type="PROSITE" id="PS51832"/>
    </source>
</evidence>
<feature type="domain" description="Response regulatory" evidence="2">
    <location>
        <begin position="8"/>
        <end position="123"/>
    </location>
</feature>
<evidence type="ECO:0000313" key="5">
    <source>
        <dbReference type="Proteomes" id="UP000191931"/>
    </source>
</evidence>
<dbReference type="Gene3D" id="1.10.3210.10">
    <property type="entry name" value="Hypothetical protein af1432"/>
    <property type="match status" value="1"/>
</dbReference>
<dbReference type="Proteomes" id="UP000191931">
    <property type="component" value="Unassembled WGS sequence"/>
</dbReference>
<dbReference type="Pfam" id="PF00072">
    <property type="entry name" value="Response_reg"/>
    <property type="match status" value="1"/>
</dbReference>
<gene>
    <name evidence="4" type="ORF">MTBBW1_760020</name>
</gene>
<dbReference type="EMBL" id="FWEV01000321">
    <property type="protein sequence ID" value="SLM32556.1"/>
    <property type="molecule type" value="Genomic_DNA"/>
</dbReference>
<organism evidence="4 5">
    <name type="scientific">Desulfamplus magnetovallimortis</name>
    <dbReference type="NCBI Taxonomy" id="1246637"/>
    <lineage>
        <taxon>Bacteria</taxon>
        <taxon>Pseudomonadati</taxon>
        <taxon>Thermodesulfobacteriota</taxon>
        <taxon>Desulfobacteria</taxon>
        <taxon>Desulfobacterales</taxon>
        <taxon>Desulfobacteraceae</taxon>
        <taxon>Desulfamplus</taxon>
    </lineage>
</organism>
<dbReference type="PROSITE" id="PS50110">
    <property type="entry name" value="RESPONSE_REGULATORY"/>
    <property type="match status" value="1"/>
</dbReference>
<evidence type="ECO:0000313" key="4">
    <source>
        <dbReference type="EMBL" id="SLM32556.1"/>
    </source>
</evidence>
<keyword evidence="1" id="KW-0597">Phosphoprotein</keyword>
<dbReference type="InterPro" id="IPR003607">
    <property type="entry name" value="HD/PDEase_dom"/>
</dbReference>
<dbReference type="SUPFAM" id="SSF109604">
    <property type="entry name" value="HD-domain/PDEase-like"/>
    <property type="match status" value="1"/>
</dbReference>
<dbReference type="SUPFAM" id="SSF52172">
    <property type="entry name" value="CheY-like"/>
    <property type="match status" value="1"/>
</dbReference>
<dbReference type="CDD" id="cd19920">
    <property type="entry name" value="REC_PA4781-like"/>
    <property type="match status" value="1"/>
</dbReference>
<dbReference type="Gene3D" id="3.40.50.2300">
    <property type="match status" value="1"/>
</dbReference>
<feature type="domain" description="HD-GYP" evidence="3">
    <location>
        <begin position="143"/>
        <end position="354"/>
    </location>
</feature>
<dbReference type="InterPro" id="IPR037522">
    <property type="entry name" value="HD_GYP_dom"/>
</dbReference>
<dbReference type="PANTHER" id="PTHR45228:SF5">
    <property type="entry name" value="CYCLIC DI-GMP PHOSPHODIESTERASE VC_1348-RELATED"/>
    <property type="match status" value="1"/>
</dbReference>
<reference evidence="4 5" key="1">
    <citation type="submission" date="2017-03" db="EMBL/GenBank/DDBJ databases">
        <authorList>
            <person name="Afonso C.L."/>
            <person name="Miller P.J."/>
            <person name="Scott M.A."/>
            <person name="Spackman E."/>
            <person name="Goraichik I."/>
            <person name="Dimitrov K.M."/>
            <person name="Suarez D.L."/>
            <person name="Swayne D.E."/>
        </authorList>
    </citation>
    <scope>NUCLEOTIDE SEQUENCE [LARGE SCALE GENOMIC DNA]</scope>
    <source>
        <strain evidence="4">PRJEB14757</strain>
    </source>
</reference>
<dbReference type="GO" id="GO:0000160">
    <property type="term" value="P:phosphorelay signal transduction system"/>
    <property type="evidence" value="ECO:0007669"/>
    <property type="project" value="InterPro"/>
</dbReference>
<dbReference type="InterPro" id="IPR001789">
    <property type="entry name" value="Sig_transdc_resp-reg_receiver"/>
</dbReference>
<dbReference type="PROSITE" id="PS51832">
    <property type="entry name" value="HD_GYP"/>
    <property type="match status" value="1"/>
</dbReference>
<feature type="modified residue" description="4-aspartylphosphate" evidence="1">
    <location>
        <position position="56"/>
    </location>
</feature>
<dbReference type="Pfam" id="PF13487">
    <property type="entry name" value="HD_5"/>
    <property type="match status" value="1"/>
</dbReference>
<sequence>MTEMKKHKILVVDDSKPNIDLIVEVLNNEYTVSVAMNGKDAVQLVAENPPDLVLLDVMMPGMDGYEVCKILKSNKKTREIPVIFLTALDEEDDEALGLDMGAVDYITKPFRPRLLERRVKNQMILKDHRDNLEEMVKQRTRLLNLTQDVTIESLGNLAEYRDQETGGHIKRTKNYVNCLATEIRKQGKYPKSNITDGYIELLTKSAPLHDIGKVGVPDSILMKPGRLTSEEFEEMKKHTIYGRDIIAASERSLGEDSFLSVAREIAYTHHEKWDGSGYPEGTKGENIPISGRMMAIADVYDALISKRVYKDPFSHEKAMKIIIEGNGTHFDPVMVEIFIICQTRFREIAIEYADFDEERQTLSS</sequence>
<dbReference type="SMART" id="SM00471">
    <property type="entry name" value="HDc"/>
    <property type="match status" value="1"/>
</dbReference>